<dbReference type="AlphaFoldDB" id="A0A382JL95"/>
<dbReference type="InterPro" id="IPR042172">
    <property type="entry name" value="Adenosylhomocyst_ase-like_sf"/>
</dbReference>
<dbReference type="Gene3D" id="3.40.50.1480">
    <property type="entry name" value="Adenosylhomocysteinase-like"/>
    <property type="match status" value="2"/>
</dbReference>
<reference evidence="6" key="1">
    <citation type="submission" date="2018-05" db="EMBL/GenBank/DDBJ databases">
        <authorList>
            <person name="Lanie J.A."/>
            <person name="Ng W.-L."/>
            <person name="Kazmierczak K.M."/>
            <person name="Andrzejewski T.M."/>
            <person name="Davidsen T.M."/>
            <person name="Wayne K.J."/>
            <person name="Tettelin H."/>
            <person name="Glass J.I."/>
            <person name="Rusch D."/>
            <person name="Podicherti R."/>
            <person name="Tsui H.-C.T."/>
            <person name="Winkler M.E."/>
        </authorList>
    </citation>
    <scope>NUCLEOTIDE SEQUENCE</scope>
</reference>
<dbReference type="SMART" id="SM00997">
    <property type="entry name" value="AdoHcyase_NAD"/>
    <property type="match status" value="1"/>
</dbReference>
<dbReference type="GO" id="GO:0006730">
    <property type="term" value="P:one-carbon metabolic process"/>
    <property type="evidence" value="ECO:0007669"/>
    <property type="project" value="UniProtKB-KW"/>
</dbReference>
<dbReference type="NCBIfam" id="NF004005">
    <property type="entry name" value="PRK05476.2-3"/>
    <property type="match status" value="1"/>
</dbReference>
<organism evidence="6">
    <name type="scientific">marine metagenome</name>
    <dbReference type="NCBI Taxonomy" id="408172"/>
    <lineage>
        <taxon>unclassified sequences</taxon>
        <taxon>metagenomes</taxon>
        <taxon>ecological metagenomes</taxon>
    </lineage>
</organism>
<comment type="cofactor">
    <cofactor evidence="1">
        <name>NAD(+)</name>
        <dbReference type="ChEBI" id="CHEBI:57540"/>
    </cofactor>
</comment>
<dbReference type="GO" id="GO:0033353">
    <property type="term" value="P:S-adenosylmethionine cycle"/>
    <property type="evidence" value="ECO:0007669"/>
    <property type="project" value="TreeGrafter"/>
</dbReference>
<dbReference type="GO" id="GO:0005829">
    <property type="term" value="C:cytosol"/>
    <property type="evidence" value="ECO:0007669"/>
    <property type="project" value="TreeGrafter"/>
</dbReference>
<dbReference type="PROSITE" id="PS00738">
    <property type="entry name" value="ADOHCYASE_1"/>
    <property type="match status" value="1"/>
</dbReference>
<protein>
    <recommendedName>
        <fullName evidence="5">S-adenosyl-L-homocysteine hydrolase NAD binding domain-containing protein</fullName>
    </recommendedName>
</protein>
<feature type="non-terminal residue" evidence="6">
    <location>
        <position position="259"/>
    </location>
</feature>
<evidence type="ECO:0000256" key="4">
    <source>
        <dbReference type="ARBA" id="ARBA00023027"/>
    </source>
</evidence>
<dbReference type="Pfam" id="PF00670">
    <property type="entry name" value="AdoHcyase_NAD"/>
    <property type="match status" value="1"/>
</dbReference>
<dbReference type="InterPro" id="IPR036291">
    <property type="entry name" value="NAD(P)-bd_dom_sf"/>
</dbReference>
<keyword evidence="4" id="KW-0520">NAD</keyword>
<sequence>MVNHDVKDLDLAPEGVKRIEWAAREMPVVDLIRNRFSKEKPLLGIKITACLHVTSETANLVIALKAGGAQVALCASNPLSTQDDVAAALVNTYDISTFAIKGEDNNTYYQHILQALEHKPHTTMDDGADIVAMLHEERQDLLETVIAGTEETTTGVIRLRSLANEGRLKYPIIAVNEADTKHLFDNRYGTGQSTLDGITRATNMLWAGKTVVVSGYGWCGKGVSMRAKGMGSNVIVTEVDPIRALEAAMDGFRVMPMKA</sequence>
<comment type="similarity">
    <text evidence="2">Belongs to the adenosylhomocysteinase family.</text>
</comment>
<evidence type="ECO:0000256" key="1">
    <source>
        <dbReference type="ARBA" id="ARBA00001911"/>
    </source>
</evidence>
<dbReference type="SMART" id="SM00996">
    <property type="entry name" value="AdoHcyase"/>
    <property type="match status" value="1"/>
</dbReference>
<name>A0A382JL95_9ZZZZ</name>
<dbReference type="PROSITE" id="PS00739">
    <property type="entry name" value="ADOHCYASE_2"/>
    <property type="match status" value="1"/>
</dbReference>
<dbReference type="GO" id="GO:0004013">
    <property type="term" value="F:adenosylhomocysteinase activity"/>
    <property type="evidence" value="ECO:0007669"/>
    <property type="project" value="TreeGrafter"/>
</dbReference>
<dbReference type="SUPFAM" id="SSF51735">
    <property type="entry name" value="NAD(P)-binding Rossmann-fold domains"/>
    <property type="match status" value="1"/>
</dbReference>
<dbReference type="InterPro" id="IPR015878">
    <property type="entry name" value="Ado_hCys_hydrolase_NAD-bd"/>
</dbReference>
<keyword evidence="3" id="KW-0554">One-carbon metabolism</keyword>
<dbReference type="PANTHER" id="PTHR23420:SF0">
    <property type="entry name" value="ADENOSYLHOMOCYSTEINASE"/>
    <property type="match status" value="1"/>
</dbReference>
<dbReference type="InterPro" id="IPR020082">
    <property type="entry name" value="S-Ado-L-homoCys_hydrolase_CS"/>
</dbReference>
<feature type="domain" description="S-adenosyl-L-homocysteine hydrolase NAD binding" evidence="5">
    <location>
        <begin position="186"/>
        <end position="259"/>
    </location>
</feature>
<proteinExistence type="inferred from homology"/>
<evidence type="ECO:0000256" key="3">
    <source>
        <dbReference type="ARBA" id="ARBA00022563"/>
    </source>
</evidence>
<dbReference type="Pfam" id="PF05221">
    <property type="entry name" value="AdoHcyase"/>
    <property type="match status" value="2"/>
</dbReference>
<dbReference type="EMBL" id="UINC01074318">
    <property type="protein sequence ID" value="SVC11391.1"/>
    <property type="molecule type" value="Genomic_DNA"/>
</dbReference>
<dbReference type="InterPro" id="IPR000043">
    <property type="entry name" value="Adenosylhomocysteinase-like"/>
</dbReference>
<evidence type="ECO:0000256" key="2">
    <source>
        <dbReference type="ARBA" id="ARBA00007122"/>
    </source>
</evidence>
<dbReference type="Gene3D" id="3.40.50.720">
    <property type="entry name" value="NAD(P)-binding Rossmann-like Domain"/>
    <property type="match status" value="1"/>
</dbReference>
<evidence type="ECO:0000313" key="6">
    <source>
        <dbReference type="EMBL" id="SVC11391.1"/>
    </source>
</evidence>
<dbReference type="PANTHER" id="PTHR23420">
    <property type="entry name" value="ADENOSYLHOMOCYSTEINASE"/>
    <property type="match status" value="1"/>
</dbReference>
<accession>A0A382JL95</accession>
<evidence type="ECO:0000259" key="5">
    <source>
        <dbReference type="SMART" id="SM00997"/>
    </source>
</evidence>
<dbReference type="SUPFAM" id="SSF52283">
    <property type="entry name" value="Formate/glycerate dehydrogenase catalytic domain-like"/>
    <property type="match status" value="1"/>
</dbReference>
<gene>
    <name evidence="6" type="ORF">METZ01_LOCUS264245</name>
</gene>